<proteinExistence type="predicted"/>
<sequence>MDAEAFNKDDIVFVVLQFLRKNYKGAGHNLEKESGLFFDMNYLEDCVKSGDWDDLEYYLSGFTKVGDNNYSNDIFFLIQKQKYYEALAEGEYAKANEIFREILQVFSATKLDNVKEFLSENKEHNALGDTKSNRTLLLNTLKELIKENPAFLHKLQFPTIQSSRVSRIEELLNQSLKWQHQQRKCINPDPKTVTHFVDHSCPQLTGIAAPAAASNLFMRSISGMPYPTPITQCFSGPMSHPSFVAHQPPPGGPINPYLFGRMFHPSSVAHQTAPGGPMPLYPSGGMVYPSFEAHQTAPRGLLPFLYPGSSVSVPIHPSASTNYPALNYQTATSEHVSNRFRLLGTSHQSPMNPIHGASSLNAGPHTGVADGNAPVTANVSQPGHLSFAVHQTAHRRPMNFAHASSSVMTPTNNPAATSEQVSKRLRLLGTFHQSPMIPSRGASSSNVQLGIGVEDRNAPITTNVAQSPTTPIDVASSSHVRPSVGVADRNAPVTANDTQKMFSKGRRGNMPPDDNDPG</sequence>
<dbReference type="InterPro" id="IPR006595">
    <property type="entry name" value="CTLH_C"/>
</dbReference>
<evidence type="ECO:0000259" key="4">
    <source>
        <dbReference type="PROSITE" id="PS50897"/>
    </source>
</evidence>
<dbReference type="PROSITE" id="PS50897">
    <property type="entry name" value="CTLH"/>
    <property type="match status" value="1"/>
</dbReference>
<feature type="compositionally biased region" description="Polar residues" evidence="3">
    <location>
        <begin position="462"/>
        <end position="480"/>
    </location>
</feature>
<dbReference type="EMBL" id="JBJUIK010000017">
    <property type="protein sequence ID" value="KAL3497849.1"/>
    <property type="molecule type" value="Genomic_DNA"/>
</dbReference>
<comment type="caution">
    <text evidence="5">The sequence shown here is derived from an EMBL/GenBank/DDBJ whole genome shotgun (WGS) entry which is preliminary data.</text>
</comment>
<dbReference type="PANTHER" id="PTHR44083">
    <property type="entry name" value="TOPLESS-RELATED PROTEIN 1-RELATED"/>
    <property type="match status" value="1"/>
</dbReference>
<keyword evidence="1" id="KW-0853">WD repeat</keyword>
<evidence type="ECO:0000313" key="5">
    <source>
        <dbReference type="EMBL" id="KAL3497849.1"/>
    </source>
</evidence>
<accession>A0ABD2XS28</accession>
<name>A0ABD2XS28_9GENT</name>
<dbReference type="Pfam" id="PF21359">
    <property type="entry name" value="zf_topless"/>
    <property type="match status" value="1"/>
</dbReference>
<reference evidence="5 6" key="1">
    <citation type="submission" date="2024-11" db="EMBL/GenBank/DDBJ databases">
        <title>A near-complete genome assembly of Cinchona calisaya.</title>
        <authorList>
            <person name="Lian D.C."/>
            <person name="Zhao X.W."/>
            <person name="Wei L."/>
        </authorList>
    </citation>
    <scope>NUCLEOTIDE SEQUENCE [LARGE SCALE GENOMIC DNA]</scope>
    <source>
        <tissue evidence="5">Nenye</tissue>
    </source>
</reference>
<dbReference type="SMART" id="SM00668">
    <property type="entry name" value="CTLH"/>
    <property type="match status" value="1"/>
</dbReference>
<dbReference type="Pfam" id="PF21889">
    <property type="entry name" value="TPR1-like_2nd"/>
    <property type="match status" value="1"/>
</dbReference>
<keyword evidence="6" id="KW-1185">Reference proteome</keyword>
<evidence type="ECO:0000256" key="3">
    <source>
        <dbReference type="SAM" id="MobiDB-lite"/>
    </source>
</evidence>
<organism evidence="5 6">
    <name type="scientific">Cinchona calisaya</name>
    <dbReference type="NCBI Taxonomy" id="153742"/>
    <lineage>
        <taxon>Eukaryota</taxon>
        <taxon>Viridiplantae</taxon>
        <taxon>Streptophyta</taxon>
        <taxon>Embryophyta</taxon>
        <taxon>Tracheophyta</taxon>
        <taxon>Spermatophyta</taxon>
        <taxon>Magnoliopsida</taxon>
        <taxon>eudicotyledons</taxon>
        <taxon>Gunneridae</taxon>
        <taxon>Pentapetalae</taxon>
        <taxon>asterids</taxon>
        <taxon>lamiids</taxon>
        <taxon>Gentianales</taxon>
        <taxon>Rubiaceae</taxon>
        <taxon>Cinchonoideae</taxon>
        <taxon>Cinchoneae</taxon>
        <taxon>Cinchona</taxon>
    </lineage>
</organism>
<dbReference type="Proteomes" id="UP001630127">
    <property type="component" value="Unassembled WGS sequence"/>
</dbReference>
<dbReference type="AlphaFoldDB" id="A0ABD2XS28"/>
<evidence type="ECO:0000313" key="6">
    <source>
        <dbReference type="Proteomes" id="UP001630127"/>
    </source>
</evidence>
<evidence type="ECO:0000256" key="2">
    <source>
        <dbReference type="ARBA" id="ARBA00022737"/>
    </source>
</evidence>
<dbReference type="InterPro" id="IPR027728">
    <property type="entry name" value="Topless_fam"/>
</dbReference>
<gene>
    <name evidence="5" type="ORF">ACH5RR_040581</name>
</gene>
<feature type="region of interest" description="Disordered" evidence="3">
    <location>
        <begin position="462"/>
        <end position="518"/>
    </location>
</feature>
<feature type="domain" description="CTLH" evidence="4">
    <location>
        <begin position="37"/>
        <end position="94"/>
    </location>
</feature>
<dbReference type="PANTHER" id="PTHR44083:SF17">
    <property type="entry name" value="TRANSDUCIN FAMILY PROTEIN _ WD-40 REPEAT FAMILY PROTEIN"/>
    <property type="match status" value="1"/>
</dbReference>
<dbReference type="InterPro" id="IPR048419">
    <property type="entry name" value="Topless_Znf"/>
</dbReference>
<keyword evidence="2" id="KW-0677">Repeat</keyword>
<dbReference type="InterPro" id="IPR054080">
    <property type="entry name" value="TPR1-like_2nd"/>
</dbReference>
<protein>
    <recommendedName>
        <fullName evidence="4">CTLH domain-containing protein</fullName>
    </recommendedName>
</protein>
<evidence type="ECO:0000256" key="1">
    <source>
        <dbReference type="ARBA" id="ARBA00022574"/>
    </source>
</evidence>